<comment type="caution">
    <text evidence="2">The sequence shown here is derived from an EMBL/GenBank/DDBJ whole genome shotgun (WGS) entry which is preliminary data.</text>
</comment>
<dbReference type="Pfam" id="PF18979">
    <property type="entry name" value="DUF5715"/>
    <property type="match status" value="1"/>
</dbReference>
<dbReference type="AlphaFoldDB" id="A0A5C8GHT2"/>
<sequence length="271" mass="31132">MKKKYKITKNGFLKIFLVVTAALALTRLIYPSVVKVRRSSSTHESGLSDVRHSKDKNENVQFEGNMGDKSIDPAQRATSRFFTADGKEGRHKIWSVASYEESFPDSQNVQWAAASLHGVPPVRNREDAENRKRELVYIAANPYYEVRKLSSSIPYLVPRAAILLQDIGRNFFDSLQIKGIPLNKLYVTSVLRTKEDVEKLRRHNGNATENSCHLRGTTFDVAYNKYGAISRPVRDDTLKWVLCEVLNDMRKQERCYIKYEKKQGCFHITVR</sequence>
<feature type="compositionally biased region" description="Basic and acidic residues" evidence="1">
    <location>
        <begin position="49"/>
        <end position="58"/>
    </location>
</feature>
<dbReference type="EMBL" id="SDIK01000054">
    <property type="protein sequence ID" value="TXJ61555.1"/>
    <property type="molecule type" value="Genomic_DNA"/>
</dbReference>
<dbReference type="InterPro" id="IPR043769">
    <property type="entry name" value="DUF5715"/>
</dbReference>
<proteinExistence type="predicted"/>
<evidence type="ECO:0008006" key="4">
    <source>
        <dbReference type="Google" id="ProtNLM"/>
    </source>
</evidence>
<reference evidence="3" key="1">
    <citation type="submission" date="2019-05" db="EMBL/GenBank/DDBJ databases">
        <title>Prevotella brunnea sp. nov., isolated from a wound of a patient.</title>
        <authorList>
            <person name="Buhl M."/>
        </authorList>
    </citation>
    <scope>NUCLEOTIDE SEQUENCE [LARGE SCALE GENOMIC DNA]</scope>
    <source>
        <strain evidence="3">A2672</strain>
    </source>
</reference>
<feature type="region of interest" description="Disordered" evidence="1">
    <location>
        <begin position="41"/>
        <end position="69"/>
    </location>
</feature>
<name>A0A5C8GHT2_9BACT</name>
<gene>
    <name evidence="2" type="ORF">ETF27_07305</name>
</gene>
<dbReference type="Proteomes" id="UP000321612">
    <property type="component" value="Unassembled WGS sequence"/>
</dbReference>
<dbReference type="OrthoDB" id="1523789at2"/>
<protein>
    <recommendedName>
        <fullName evidence="4">M15 family metallopeptidase</fullName>
    </recommendedName>
</protein>
<evidence type="ECO:0000313" key="3">
    <source>
        <dbReference type="Proteomes" id="UP000321612"/>
    </source>
</evidence>
<keyword evidence="3" id="KW-1185">Reference proteome</keyword>
<evidence type="ECO:0000256" key="1">
    <source>
        <dbReference type="SAM" id="MobiDB-lite"/>
    </source>
</evidence>
<accession>A0A5C8GHT2</accession>
<evidence type="ECO:0000313" key="2">
    <source>
        <dbReference type="EMBL" id="TXJ61555.1"/>
    </source>
</evidence>
<organism evidence="2 3">
    <name type="scientific">Prevotella brunnea</name>
    <dbReference type="NCBI Taxonomy" id="2508867"/>
    <lineage>
        <taxon>Bacteria</taxon>
        <taxon>Pseudomonadati</taxon>
        <taxon>Bacteroidota</taxon>
        <taxon>Bacteroidia</taxon>
        <taxon>Bacteroidales</taxon>
        <taxon>Prevotellaceae</taxon>
        <taxon>Prevotella</taxon>
    </lineage>
</organism>
<dbReference type="RefSeq" id="WP_130828619.1">
    <property type="nucleotide sequence ID" value="NZ_SDIK01000054.1"/>
</dbReference>